<proteinExistence type="predicted"/>
<sequence>MLGLVVSGVTAFPLRLELEFASSVLHDSPVSVWLPDAVGWVDRVADALSDVDARYSFIAYGTDWLAFAHLVIAVVFIGPLIDPVRNIWVIQFGVIACVGVVPLALIAGSIRGIPLGWQLIDISFGVVGAVPAVVAWRLTRRLERMRAQTAAV</sequence>
<dbReference type="Proteomes" id="UP000316125">
    <property type="component" value="Chromosome"/>
</dbReference>
<dbReference type="AlphaFoldDB" id="A0A4Y5YVU5"/>
<dbReference type="EMBL" id="CP041040">
    <property type="protein sequence ID" value="QDE36545.1"/>
    <property type="molecule type" value="Genomic_DNA"/>
</dbReference>
<evidence type="ECO:0000256" key="1">
    <source>
        <dbReference type="SAM" id="Phobius"/>
    </source>
</evidence>
<accession>A0A4Y5YVU5</accession>
<keyword evidence="1" id="KW-1133">Transmembrane helix</keyword>
<feature type="transmembrane region" description="Helical" evidence="1">
    <location>
        <begin position="116"/>
        <end position="136"/>
    </location>
</feature>
<feature type="transmembrane region" description="Helical" evidence="1">
    <location>
        <begin position="64"/>
        <end position="81"/>
    </location>
</feature>
<gene>
    <name evidence="2" type="ORF">FIV50_06055</name>
</gene>
<feature type="transmembrane region" description="Helical" evidence="1">
    <location>
        <begin position="88"/>
        <end position="110"/>
    </location>
</feature>
<keyword evidence="1" id="KW-0812">Transmembrane</keyword>
<name>A0A4Y5YVU5_9MICO</name>
<evidence type="ECO:0000313" key="3">
    <source>
        <dbReference type="Proteomes" id="UP000316125"/>
    </source>
</evidence>
<protein>
    <submittedName>
        <fullName evidence="2">Uncharacterized protein</fullName>
    </submittedName>
</protein>
<reference evidence="2 3" key="1">
    <citation type="submission" date="2019-06" db="EMBL/GenBank/DDBJ databases">
        <title>Complete genome of Microbacterium foliorum M2.</title>
        <authorList>
            <person name="Cao G."/>
        </authorList>
    </citation>
    <scope>NUCLEOTIDE SEQUENCE [LARGE SCALE GENOMIC DNA]</scope>
    <source>
        <strain evidence="2 3">M2</strain>
    </source>
</reference>
<organism evidence="2 3">
    <name type="scientific">Microbacterium foliorum</name>
    <dbReference type="NCBI Taxonomy" id="104336"/>
    <lineage>
        <taxon>Bacteria</taxon>
        <taxon>Bacillati</taxon>
        <taxon>Actinomycetota</taxon>
        <taxon>Actinomycetes</taxon>
        <taxon>Micrococcales</taxon>
        <taxon>Microbacteriaceae</taxon>
        <taxon>Microbacterium</taxon>
    </lineage>
</organism>
<keyword evidence="1" id="KW-0472">Membrane</keyword>
<evidence type="ECO:0000313" key="2">
    <source>
        <dbReference type="EMBL" id="QDE36545.1"/>
    </source>
</evidence>
<dbReference type="OrthoDB" id="190649at2"/>